<dbReference type="VEuPathDB" id="FungiDB:HMPREF1541_11023"/>
<dbReference type="InterPro" id="IPR007219">
    <property type="entry name" value="XnlR_reg_dom"/>
</dbReference>
<dbReference type="Pfam" id="PF04082">
    <property type="entry name" value="Fungal_trans"/>
    <property type="match status" value="1"/>
</dbReference>
<evidence type="ECO:0000313" key="9">
    <source>
        <dbReference type="Proteomes" id="UP000030752"/>
    </source>
</evidence>
<keyword evidence="5" id="KW-0539">Nucleus</keyword>
<dbReference type="EMBL" id="KB822717">
    <property type="protein sequence ID" value="ETN43892.1"/>
    <property type="molecule type" value="Genomic_DNA"/>
</dbReference>
<dbReference type="SMART" id="SM00066">
    <property type="entry name" value="GAL4"/>
    <property type="match status" value="1"/>
</dbReference>
<dbReference type="RefSeq" id="XP_008713914.1">
    <property type="nucleotide sequence ID" value="XM_008715692.1"/>
</dbReference>
<keyword evidence="3" id="KW-0238">DNA-binding</keyword>
<evidence type="ECO:0000256" key="1">
    <source>
        <dbReference type="ARBA" id="ARBA00022723"/>
    </source>
</evidence>
<dbReference type="SUPFAM" id="SSF57701">
    <property type="entry name" value="Zn2/Cys6 DNA-binding domain"/>
    <property type="match status" value="1"/>
</dbReference>
<dbReference type="InParanoid" id="W2S5E9"/>
<dbReference type="PROSITE" id="PS50048">
    <property type="entry name" value="ZN2_CY6_FUNGAL_2"/>
    <property type="match status" value="1"/>
</dbReference>
<dbReference type="AlphaFoldDB" id="W2S5E9"/>
<dbReference type="CDD" id="cd00067">
    <property type="entry name" value="GAL4"/>
    <property type="match status" value="1"/>
</dbReference>
<proteinExistence type="predicted"/>
<dbReference type="GO" id="GO:0008270">
    <property type="term" value="F:zinc ion binding"/>
    <property type="evidence" value="ECO:0007669"/>
    <property type="project" value="InterPro"/>
</dbReference>
<keyword evidence="4" id="KW-0804">Transcription</keyword>
<dbReference type="PANTHER" id="PTHR47785">
    <property type="entry name" value="ZN(II)2CYS6 TRANSCRIPTION FACTOR (EUROFUNG)-RELATED-RELATED"/>
    <property type="match status" value="1"/>
</dbReference>
<feature type="compositionally biased region" description="Polar residues" evidence="6">
    <location>
        <begin position="106"/>
        <end position="120"/>
    </location>
</feature>
<reference evidence="8 9" key="1">
    <citation type="submission" date="2013-03" db="EMBL/GenBank/DDBJ databases">
        <title>The Genome Sequence of Phialophora europaea CBS 101466.</title>
        <authorList>
            <consortium name="The Broad Institute Genomics Platform"/>
            <person name="Cuomo C."/>
            <person name="de Hoog S."/>
            <person name="Gorbushina A."/>
            <person name="Walker B."/>
            <person name="Young S.K."/>
            <person name="Zeng Q."/>
            <person name="Gargeya S."/>
            <person name="Fitzgerald M."/>
            <person name="Haas B."/>
            <person name="Abouelleil A."/>
            <person name="Allen A.W."/>
            <person name="Alvarado L."/>
            <person name="Arachchi H.M."/>
            <person name="Berlin A.M."/>
            <person name="Chapman S.B."/>
            <person name="Gainer-Dewar J."/>
            <person name="Goldberg J."/>
            <person name="Griggs A."/>
            <person name="Gujja S."/>
            <person name="Hansen M."/>
            <person name="Howarth C."/>
            <person name="Imamovic A."/>
            <person name="Ireland A."/>
            <person name="Larimer J."/>
            <person name="McCowan C."/>
            <person name="Murphy C."/>
            <person name="Pearson M."/>
            <person name="Poon T.W."/>
            <person name="Priest M."/>
            <person name="Roberts A."/>
            <person name="Saif S."/>
            <person name="Shea T."/>
            <person name="Sisk P."/>
            <person name="Sykes S."/>
            <person name="Wortman J."/>
            <person name="Nusbaum C."/>
            <person name="Birren B."/>
        </authorList>
    </citation>
    <scope>NUCLEOTIDE SEQUENCE [LARGE SCALE GENOMIC DNA]</scope>
    <source>
        <strain evidence="8 9">CBS 101466</strain>
    </source>
</reference>
<evidence type="ECO:0000256" key="2">
    <source>
        <dbReference type="ARBA" id="ARBA00023015"/>
    </source>
</evidence>
<dbReference type="InterPro" id="IPR001138">
    <property type="entry name" value="Zn2Cys6_DnaBD"/>
</dbReference>
<evidence type="ECO:0000256" key="6">
    <source>
        <dbReference type="SAM" id="MobiDB-lite"/>
    </source>
</evidence>
<dbReference type="PANTHER" id="PTHR47785:SF1">
    <property type="entry name" value="TRANSCRIPTION FACTOR, PUTATIVE (AFU_ORTHOLOGUE AFUA_5G14530)-RELATED"/>
    <property type="match status" value="1"/>
</dbReference>
<dbReference type="GO" id="GO:0003677">
    <property type="term" value="F:DNA binding"/>
    <property type="evidence" value="ECO:0007669"/>
    <property type="project" value="UniProtKB-KW"/>
</dbReference>
<evidence type="ECO:0000256" key="4">
    <source>
        <dbReference type="ARBA" id="ARBA00023163"/>
    </source>
</evidence>
<organism evidence="8 9">
    <name type="scientific">Cyphellophora europaea (strain CBS 101466)</name>
    <name type="common">Phialophora europaea</name>
    <dbReference type="NCBI Taxonomy" id="1220924"/>
    <lineage>
        <taxon>Eukaryota</taxon>
        <taxon>Fungi</taxon>
        <taxon>Dikarya</taxon>
        <taxon>Ascomycota</taxon>
        <taxon>Pezizomycotina</taxon>
        <taxon>Eurotiomycetes</taxon>
        <taxon>Chaetothyriomycetidae</taxon>
        <taxon>Chaetothyriales</taxon>
        <taxon>Cyphellophoraceae</taxon>
        <taxon>Cyphellophora</taxon>
    </lineage>
</organism>
<dbReference type="HOGENOM" id="CLU_004835_4_1_1"/>
<dbReference type="PROSITE" id="PS00463">
    <property type="entry name" value="ZN2_CY6_FUNGAL_1"/>
    <property type="match status" value="1"/>
</dbReference>
<evidence type="ECO:0000256" key="3">
    <source>
        <dbReference type="ARBA" id="ARBA00023125"/>
    </source>
</evidence>
<keyword evidence="1" id="KW-0479">Metal-binding</keyword>
<protein>
    <recommendedName>
        <fullName evidence="7">Zn(2)-C6 fungal-type domain-containing protein</fullName>
    </recommendedName>
</protein>
<dbReference type="GO" id="GO:0006351">
    <property type="term" value="P:DNA-templated transcription"/>
    <property type="evidence" value="ECO:0007669"/>
    <property type="project" value="InterPro"/>
</dbReference>
<accession>W2S5E9</accession>
<dbReference type="Gene3D" id="4.10.240.10">
    <property type="entry name" value="Zn(2)-C6 fungal-type DNA-binding domain"/>
    <property type="match status" value="1"/>
</dbReference>
<name>W2S5E9_CYPE1</name>
<feature type="domain" description="Zn(2)-C6 fungal-type" evidence="7">
    <location>
        <begin position="25"/>
        <end position="54"/>
    </location>
</feature>
<evidence type="ECO:0000259" key="7">
    <source>
        <dbReference type="PROSITE" id="PS50048"/>
    </source>
</evidence>
<dbReference type="Pfam" id="PF00172">
    <property type="entry name" value="Zn_clus"/>
    <property type="match status" value="1"/>
</dbReference>
<dbReference type="OrthoDB" id="4685598at2759"/>
<evidence type="ECO:0000256" key="5">
    <source>
        <dbReference type="ARBA" id="ARBA00023242"/>
    </source>
</evidence>
<dbReference type="InterPro" id="IPR053181">
    <property type="entry name" value="EcdB-like_regulator"/>
</dbReference>
<dbReference type="InterPro" id="IPR036864">
    <property type="entry name" value="Zn2-C6_fun-type_DNA-bd_sf"/>
</dbReference>
<sequence length="606" mass="67023">MASAASQQSPTSERAPTARRRTAFACESCRVKKTRCDGQTPCSKCRESGTDCYFGTESVSTKAKSDVILNAILRVESSLGQLHDRVTVMAHRSPTTGPRAFADSPGSETASRSQPRQNAHSGPANGVDNAIISEAHTSTTEAVLGWSIFDSVPSLRIEQGGSIFSLENSRPALSSRRLAHPYTSEQDVDRVLYAFQRTVNFSYPIVTLQGLTRCRAKVIAGDLDDSLASCFSLLVMALGCGAEVVSELLPRENDAEFALSHHFRSLSLVYFDAAIKQIHNAYCDISTGSAQCLMLAALFYAYIQRPLQAWSMLGSAATKCRVLLSYGTKTADDSECIRRIFWSCFILESDYVSELDALPRFGVAEMESSIPLPGRFNTHGDPQEESHSSLYFLACISMRRLLNRVHHLLFAKDGGVSISDPRLPSMVSELDEQLTMWRDLLPPAFRFTVDTQPVESQHGAFLRQRYLTCKALIYRPYLMSALSRGGSRSAPETVEKCKVWLNACMLHILNLHSYIQTVMIDTWICALSMAGTMAMLLAANRTPSLQPCLGDDLFRVGPHLRHLLGRWMYCADQGISPSVERAVQWIVTIDDILQQDKSQWLGSPST</sequence>
<dbReference type="GO" id="GO:0000981">
    <property type="term" value="F:DNA-binding transcription factor activity, RNA polymerase II-specific"/>
    <property type="evidence" value="ECO:0007669"/>
    <property type="project" value="InterPro"/>
</dbReference>
<dbReference type="STRING" id="1220924.W2S5E9"/>
<evidence type="ECO:0000313" key="8">
    <source>
        <dbReference type="EMBL" id="ETN43892.1"/>
    </source>
</evidence>
<gene>
    <name evidence="8" type="ORF">HMPREF1541_11023</name>
</gene>
<dbReference type="Proteomes" id="UP000030752">
    <property type="component" value="Unassembled WGS sequence"/>
</dbReference>
<feature type="region of interest" description="Disordered" evidence="6">
    <location>
        <begin position="92"/>
        <end position="127"/>
    </location>
</feature>
<keyword evidence="2" id="KW-0805">Transcription regulation</keyword>
<dbReference type="eggNOG" id="ENOG502QVHD">
    <property type="taxonomic scope" value="Eukaryota"/>
</dbReference>
<dbReference type="CDD" id="cd12148">
    <property type="entry name" value="fungal_TF_MHR"/>
    <property type="match status" value="1"/>
</dbReference>
<keyword evidence="9" id="KW-1185">Reference proteome</keyword>
<dbReference type="GeneID" id="19978362"/>